<protein>
    <recommendedName>
        <fullName evidence="3">Methyltransferase type 11 domain-containing protein</fullName>
    </recommendedName>
</protein>
<dbReference type="Proteomes" id="UP000436088">
    <property type="component" value="Unassembled WGS sequence"/>
</dbReference>
<evidence type="ECO:0000256" key="1">
    <source>
        <dbReference type="ARBA" id="ARBA00022603"/>
    </source>
</evidence>
<organism evidence="4 5">
    <name type="scientific">Hibiscus syriacus</name>
    <name type="common">Rose of Sharon</name>
    <dbReference type="NCBI Taxonomy" id="106335"/>
    <lineage>
        <taxon>Eukaryota</taxon>
        <taxon>Viridiplantae</taxon>
        <taxon>Streptophyta</taxon>
        <taxon>Embryophyta</taxon>
        <taxon>Tracheophyta</taxon>
        <taxon>Spermatophyta</taxon>
        <taxon>Magnoliopsida</taxon>
        <taxon>eudicotyledons</taxon>
        <taxon>Gunneridae</taxon>
        <taxon>Pentapetalae</taxon>
        <taxon>rosids</taxon>
        <taxon>malvids</taxon>
        <taxon>Malvales</taxon>
        <taxon>Malvaceae</taxon>
        <taxon>Malvoideae</taxon>
        <taxon>Hibiscus</taxon>
    </lineage>
</organism>
<keyword evidence="1" id="KW-0489">Methyltransferase</keyword>
<dbReference type="GO" id="GO:0032981">
    <property type="term" value="P:mitochondrial respiratory chain complex I assembly"/>
    <property type="evidence" value="ECO:0007669"/>
    <property type="project" value="TreeGrafter"/>
</dbReference>
<accession>A0A6A2YPI5</accession>
<evidence type="ECO:0000313" key="4">
    <source>
        <dbReference type="EMBL" id="KAE8681274.1"/>
    </source>
</evidence>
<keyword evidence="2" id="KW-0808">Transferase</keyword>
<dbReference type="GO" id="GO:0005739">
    <property type="term" value="C:mitochondrion"/>
    <property type="evidence" value="ECO:0007669"/>
    <property type="project" value="TreeGrafter"/>
</dbReference>
<dbReference type="InterPro" id="IPR013216">
    <property type="entry name" value="Methyltransf_11"/>
</dbReference>
<evidence type="ECO:0000313" key="5">
    <source>
        <dbReference type="Proteomes" id="UP000436088"/>
    </source>
</evidence>
<dbReference type="EMBL" id="VEPZ02001310">
    <property type="protein sequence ID" value="KAE8681274.1"/>
    <property type="molecule type" value="Genomic_DNA"/>
</dbReference>
<dbReference type="InterPro" id="IPR050602">
    <property type="entry name" value="Malonyl-ACP_OMT"/>
</dbReference>
<dbReference type="PANTHER" id="PTHR13090:SF1">
    <property type="entry name" value="ARGININE-HYDROXYLASE NDUFAF5, MITOCHONDRIAL"/>
    <property type="match status" value="1"/>
</dbReference>
<feature type="domain" description="Methyltransferase type 11" evidence="3">
    <location>
        <begin position="2"/>
        <end position="62"/>
    </location>
</feature>
<dbReference type="InterPro" id="IPR029063">
    <property type="entry name" value="SAM-dependent_MTases_sf"/>
</dbReference>
<evidence type="ECO:0000259" key="3">
    <source>
        <dbReference type="Pfam" id="PF08241"/>
    </source>
</evidence>
<dbReference type="Gene3D" id="3.40.50.150">
    <property type="entry name" value="Vaccinia Virus protein VP39"/>
    <property type="match status" value="1"/>
</dbReference>
<sequence length="82" mass="8940">MMDTSYDMLKACRSSQPDSSDENIETSYVVGDEEFLPIKESSVDLIVSCLGLHWTSDLPGAMIHGLTLAVVADACLTVHYSE</sequence>
<comment type="caution">
    <text evidence="4">The sequence shown here is derived from an EMBL/GenBank/DDBJ whole genome shotgun (WGS) entry which is preliminary data.</text>
</comment>
<dbReference type="AlphaFoldDB" id="A0A6A2YPI5"/>
<gene>
    <name evidence="4" type="ORF">F3Y22_tig00111332pilonHSYRG00078</name>
</gene>
<keyword evidence="5" id="KW-1185">Reference proteome</keyword>
<dbReference type="Pfam" id="PF08241">
    <property type="entry name" value="Methyltransf_11"/>
    <property type="match status" value="1"/>
</dbReference>
<dbReference type="GO" id="GO:0032259">
    <property type="term" value="P:methylation"/>
    <property type="evidence" value="ECO:0007669"/>
    <property type="project" value="UniProtKB-KW"/>
</dbReference>
<name>A0A6A2YPI5_HIBSY</name>
<evidence type="ECO:0000256" key="2">
    <source>
        <dbReference type="ARBA" id="ARBA00022679"/>
    </source>
</evidence>
<reference evidence="4" key="1">
    <citation type="submission" date="2019-09" db="EMBL/GenBank/DDBJ databases">
        <title>Draft genome information of white flower Hibiscus syriacus.</title>
        <authorList>
            <person name="Kim Y.-M."/>
        </authorList>
    </citation>
    <scope>NUCLEOTIDE SEQUENCE [LARGE SCALE GENOMIC DNA]</scope>
    <source>
        <strain evidence="4">YM2019G1</strain>
    </source>
</reference>
<dbReference type="PANTHER" id="PTHR13090">
    <property type="entry name" value="ARGININE-HYDROXYLASE NDUFAF5, MITOCHONDRIAL"/>
    <property type="match status" value="1"/>
</dbReference>
<proteinExistence type="predicted"/>
<dbReference type="GO" id="GO:0008757">
    <property type="term" value="F:S-adenosylmethionine-dependent methyltransferase activity"/>
    <property type="evidence" value="ECO:0007669"/>
    <property type="project" value="InterPro"/>
</dbReference>
<dbReference type="SUPFAM" id="SSF53335">
    <property type="entry name" value="S-adenosyl-L-methionine-dependent methyltransferases"/>
    <property type="match status" value="1"/>
</dbReference>